<evidence type="ECO:0000256" key="5">
    <source>
        <dbReference type="SAM" id="MobiDB-lite"/>
    </source>
</evidence>
<evidence type="ECO:0000259" key="7">
    <source>
        <dbReference type="PROSITE" id="PS51123"/>
    </source>
</evidence>
<keyword evidence="2 4" id="KW-0472">Membrane</keyword>
<dbReference type="Pfam" id="PF00691">
    <property type="entry name" value="OmpA"/>
    <property type="match status" value="1"/>
</dbReference>
<keyword evidence="3" id="KW-0998">Cell outer membrane</keyword>
<evidence type="ECO:0000256" key="4">
    <source>
        <dbReference type="PROSITE-ProRule" id="PRU00473"/>
    </source>
</evidence>
<keyword evidence="9" id="KW-1185">Reference proteome</keyword>
<dbReference type="PANTHER" id="PTHR30329:SF21">
    <property type="entry name" value="LIPOPROTEIN YIAD-RELATED"/>
    <property type="match status" value="1"/>
</dbReference>
<feature type="domain" description="OmpA-like" evidence="7">
    <location>
        <begin position="313"/>
        <end position="429"/>
    </location>
</feature>
<dbReference type="PANTHER" id="PTHR30329">
    <property type="entry name" value="STATOR ELEMENT OF FLAGELLAR MOTOR COMPLEX"/>
    <property type="match status" value="1"/>
</dbReference>
<proteinExistence type="predicted"/>
<feature type="region of interest" description="Disordered" evidence="5">
    <location>
        <begin position="35"/>
        <end position="89"/>
    </location>
</feature>
<evidence type="ECO:0000313" key="9">
    <source>
        <dbReference type="Proteomes" id="UP001152599"/>
    </source>
</evidence>
<evidence type="ECO:0000256" key="1">
    <source>
        <dbReference type="ARBA" id="ARBA00004442"/>
    </source>
</evidence>
<dbReference type="PRINTS" id="PR01021">
    <property type="entry name" value="OMPADOMAIN"/>
</dbReference>
<dbReference type="GO" id="GO:0005975">
    <property type="term" value="P:carbohydrate metabolic process"/>
    <property type="evidence" value="ECO:0007669"/>
    <property type="project" value="UniProtKB-ARBA"/>
</dbReference>
<dbReference type="SUPFAM" id="SSF49899">
    <property type="entry name" value="Concanavalin A-like lectins/glucanases"/>
    <property type="match status" value="1"/>
</dbReference>
<organism evidence="8 9">
    <name type="scientific">Profundicola chukchiensis</name>
    <dbReference type="NCBI Taxonomy" id="2961959"/>
    <lineage>
        <taxon>Bacteria</taxon>
        <taxon>Pseudomonadati</taxon>
        <taxon>Bacteroidota</taxon>
        <taxon>Flavobacteriia</taxon>
        <taxon>Flavobacteriales</taxon>
        <taxon>Weeksellaceae</taxon>
        <taxon>Profundicola</taxon>
    </lineage>
</organism>
<evidence type="ECO:0000313" key="8">
    <source>
        <dbReference type="EMBL" id="MDG4944957.1"/>
    </source>
</evidence>
<dbReference type="GO" id="GO:0004553">
    <property type="term" value="F:hydrolase activity, hydrolyzing O-glycosyl compounds"/>
    <property type="evidence" value="ECO:0007669"/>
    <property type="project" value="UniProtKB-ARBA"/>
</dbReference>
<keyword evidence="6" id="KW-0732">Signal</keyword>
<name>A0A9X4MY69_9FLAO</name>
<comment type="subcellular location">
    <subcellularLocation>
        <location evidence="1">Cell outer membrane</location>
    </subcellularLocation>
</comment>
<dbReference type="CDD" id="cd07185">
    <property type="entry name" value="OmpA_C-like"/>
    <property type="match status" value="1"/>
</dbReference>
<evidence type="ECO:0000256" key="6">
    <source>
        <dbReference type="SAM" id="SignalP"/>
    </source>
</evidence>
<gene>
    <name evidence="8" type="ORF">NMK71_00880</name>
</gene>
<dbReference type="SUPFAM" id="SSF103088">
    <property type="entry name" value="OmpA-like"/>
    <property type="match status" value="1"/>
</dbReference>
<accession>A0A9X4MY69</accession>
<dbReference type="InterPro" id="IPR036737">
    <property type="entry name" value="OmpA-like_sf"/>
</dbReference>
<feature type="region of interest" description="Disordered" evidence="5">
    <location>
        <begin position="405"/>
        <end position="429"/>
    </location>
</feature>
<feature type="signal peptide" evidence="6">
    <location>
        <begin position="1"/>
        <end position="21"/>
    </location>
</feature>
<dbReference type="AlphaFoldDB" id="A0A9X4MY69"/>
<evidence type="ECO:0000256" key="2">
    <source>
        <dbReference type="ARBA" id="ARBA00023136"/>
    </source>
</evidence>
<dbReference type="GO" id="GO:0009279">
    <property type="term" value="C:cell outer membrane"/>
    <property type="evidence" value="ECO:0007669"/>
    <property type="project" value="UniProtKB-SubCell"/>
</dbReference>
<dbReference type="InterPro" id="IPR006664">
    <property type="entry name" value="OMP_bac"/>
</dbReference>
<dbReference type="Gene3D" id="2.60.120.560">
    <property type="entry name" value="Exo-inulinase, domain 1"/>
    <property type="match status" value="1"/>
</dbReference>
<dbReference type="Gene3D" id="3.30.1330.60">
    <property type="entry name" value="OmpA-like domain"/>
    <property type="match status" value="1"/>
</dbReference>
<dbReference type="RefSeq" id="WP_304419704.1">
    <property type="nucleotide sequence ID" value="NZ_JANCMU010000001.1"/>
</dbReference>
<dbReference type="PRINTS" id="PR01023">
    <property type="entry name" value="NAFLGMOTY"/>
</dbReference>
<feature type="compositionally biased region" description="Basic and acidic residues" evidence="5">
    <location>
        <begin position="35"/>
        <end position="45"/>
    </location>
</feature>
<feature type="compositionally biased region" description="Polar residues" evidence="5">
    <location>
        <begin position="71"/>
        <end position="84"/>
    </location>
</feature>
<dbReference type="InterPro" id="IPR006665">
    <property type="entry name" value="OmpA-like"/>
</dbReference>
<dbReference type="InterPro" id="IPR050330">
    <property type="entry name" value="Bact_OuterMem_StrucFunc"/>
</dbReference>
<evidence type="ECO:0000256" key="3">
    <source>
        <dbReference type="ARBA" id="ARBA00023237"/>
    </source>
</evidence>
<dbReference type="Proteomes" id="UP001152599">
    <property type="component" value="Unassembled WGS sequence"/>
</dbReference>
<sequence>MKLKIIIALVFSLSISTQADAQIWKKVKKAAERGVERTLENRSQREASATTDDAIDTVLGKKKSKSKKSKTTNQQGSNNPQPTGGSLEDTSLKEIGVNEVGFVRGNQIIFQDDFLQDAIGDFPAKWDTNLGGDIKKLSGIPGKWLKVPAKSVINLELPKPMPANYTFEMDIILPSDVRYAIAGLGFSENKKGFDHSLSSRDGFGVMFYSHKQQPSLQVGNRTTGWMKTGYEYPFDKKVHVAIQVNNNERVRVYVDGTKVSDMPKVFKPEYANNLIIHAITHGDGDTIYNYFYFSNVVIAAGDTDRRSSIQKDLMEKGSFSSSDILFATGSDYIEPSSNSILNEVGELMQNSSDNWKLTIIGHTDSDGDANANQKLSLDRASAVKKYLITKYNIDSDRINVVGKGESEPIASNSTSLGKAKNRRVEFKKQ</sequence>
<dbReference type="EMBL" id="JANCMU010000001">
    <property type="protein sequence ID" value="MDG4944957.1"/>
    <property type="molecule type" value="Genomic_DNA"/>
</dbReference>
<dbReference type="PROSITE" id="PS51123">
    <property type="entry name" value="OMPA_2"/>
    <property type="match status" value="1"/>
</dbReference>
<dbReference type="InterPro" id="IPR013320">
    <property type="entry name" value="ConA-like_dom_sf"/>
</dbReference>
<comment type="caution">
    <text evidence="8">The sequence shown here is derived from an EMBL/GenBank/DDBJ whole genome shotgun (WGS) entry which is preliminary data.</text>
</comment>
<feature type="chain" id="PRO_5040978710" evidence="6">
    <location>
        <begin position="22"/>
        <end position="429"/>
    </location>
</feature>
<reference evidence="8" key="1">
    <citation type="submission" date="2022-07" db="EMBL/GenBank/DDBJ databases">
        <title>Description and genome-wide analysis of Profundicola chukchiensis gen. nov., sp. nov., marine bacteria isolated from bottom sediments of the Chukchi Sea.</title>
        <authorList>
            <person name="Romanenko L."/>
            <person name="Otstavnykh N."/>
            <person name="Kurilenko V."/>
            <person name="Eremeev V."/>
            <person name="Velansky P."/>
            <person name="Mikhailov V."/>
            <person name="Isaeva M."/>
        </authorList>
    </citation>
    <scope>NUCLEOTIDE SEQUENCE</scope>
    <source>
        <strain evidence="8">KMM 9713</strain>
    </source>
</reference>
<protein>
    <submittedName>
        <fullName evidence="8">OmpA family protein</fullName>
    </submittedName>
</protein>
<feature type="compositionally biased region" description="Basic residues" evidence="5">
    <location>
        <begin position="60"/>
        <end position="70"/>
    </location>
</feature>